<protein>
    <submittedName>
        <fullName evidence="2">Putative membrane protein</fullName>
    </submittedName>
</protein>
<evidence type="ECO:0000313" key="2">
    <source>
        <dbReference type="EMBL" id="CRX38319.1"/>
    </source>
</evidence>
<proteinExistence type="predicted"/>
<dbReference type="Proteomes" id="UP000220251">
    <property type="component" value="Unassembled WGS sequence"/>
</dbReference>
<dbReference type="AlphaFoldDB" id="A0A0H5DRJ6"/>
<keyword evidence="1" id="KW-1133">Transmembrane helix</keyword>
<sequence length="190" mass="21434">MDLRQNAPLKSEVRGLIILLMLSFLTAVGIALFLIMTFGPTGSYVGKNTVLSPEALESLNFRDSRIETPFKYVFDRIEYTFHQEGRAKSAVKIIGMDEYESFYLLTSSDESVDDKRVDSALFDEITASIAIYVRQEKEIKGEPSARLLQKIEVGKDGSTYRVELIGSAENPWAYFFHEGISGKIRSLFIP</sequence>
<evidence type="ECO:0000256" key="1">
    <source>
        <dbReference type="SAM" id="Phobius"/>
    </source>
</evidence>
<keyword evidence="1" id="KW-0472">Membrane</keyword>
<gene>
    <name evidence="2" type="ORF">ELAC_0973</name>
</gene>
<organism evidence="2 3">
    <name type="scientific">Estrella lausannensis</name>
    <dbReference type="NCBI Taxonomy" id="483423"/>
    <lineage>
        <taxon>Bacteria</taxon>
        <taxon>Pseudomonadati</taxon>
        <taxon>Chlamydiota</taxon>
        <taxon>Chlamydiia</taxon>
        <taxon>Parachlamydiales</taxon>
        <taxon>Candidatus Criblamydiaceae</taxon>
        <taxon>Estrella</taxon>
    </lineage>
</organism>
<dbReference type="EMBL" id="CWGJ01000011">
    <property type="protein sequence ID" value="CRX38319.1"/>
    <property type="molecule type" value="Genomic_DNA"/>
</dbReference>
<evidence type="ECO:0000313" key="3">
    <source>
        <dbReference type="Proteomes" id="UP000220251"/>
    </source>
</evidence>
<keyword evidence="1" id="KW-0812">Transmembrane</keyword>
<name>A0A0H5DRJ6_9BACT</name>
<keyword evidence="3" id="KW-1185">Reference proteome</keyword>
<accession>A0A0H5DRJ6</accession>
<feature type="transmembrane region" description="Helical" evidence="1">
    <location>
        <begin position="16"/>
        <end position="38"/>
    </location>
</feature>
<reference evidence="3" key="1">
    <citation type="submission" date="2015-06" db="EMBL/GenBank/DDBJ databases">
        <authorList>
            <person name="Bertelli C."/>
        </authorList>
    </citation>
    <scope>NUCLEOTIDE SEQUENCE [LARGE SCALE GENOMIC DNA]</scope>
    <source>
        <strain evidence="3">CRIB-30</strain>
    </source>
</reference>